<dbReference type="CDD" id="cd01129">
    <property type="entry name" value="PulE-GspE-like"/>
    <property type="match status" value="1"/>
</dbReference>
<dbReference type="InterPro" id="IPR007831">
    <property type="entry name" value="T2SS_GspE_N"/>
</dbReference>
<dbReference type="InterPro" id="IPR003593">
    <property type="entry name" value="AAA+_ATPase"/>
</dbReference>
<gene>
    <name evidence="5" type="ORF">AWT59_0364</name>
</gene>
<dbReference type="Gene3D" id="3.40.50.300">
    <property type="entry name" value="P-loop containing nucleotide triphosphate hydrolases"/>
    <property type="match status" value="1"/>
</dbReference>
<reference evidence="5 6" key="2">
    <citation type="submission" date="2016-03" db="EMBL/GenBank/DDBJ databases">
        <title>New uncultured bacterium of the family Gallionellaceae from acid mine drainage: description and reconstruction of genome based on metagenomic analysis of microbial community.</title>
        <authorList>
            <person name="Kadnikov V."/>
            <person name="Ivasenko D."/>
            <person name="Beletsky A."/>
            <person name="Mardanov A."/>
            <person name="Danilova E."/>
            <person name="Pimenov N."/>
            <person name="Karnachuk O."/>
            <person name="Ravin N."/>
        </authorList>
    </citation>
    <scope>NUCLEOTIDE SEQUENCE [LARGE SCALE GENOMIC DNA]</scope>
    <source>
        <strain evidence="5">ShG14-8</strain>
    </source>
</reference>
<dbReference type="Pfam" id="PF05157">
    <property type="entry name" value="MshEN"/>
    <property type="match status" value="1"/>
</dbReference>
<comment type="caution">
    <text evidence="5">The sequence shown here is derived from an EMBL/GenBank/DDBJ whole genome shotgun (WGS) entry which is preliminary data.</text>
</comment>
<dbReference type="Gene3D" id="3.30.450.90">
    <property type="match status" value="1"/>
</dbReference>
<protein>
    <submittedName>
        <fullName evidence="5">Type II secretion system protein E</fullName>
    </submittedName>
</protein>
<evidence type="ECO:0000259" key="4">
    <source>
        <dbReference type="PROSITE" id="PS00662"/>
    </source>
</evidence>
<dbReference type="SUPFAM" id="SSF52540">
    <property type="entry name" value="P-loop containing nucleoside triphosphate hydrolases"/>
    <property type="match status" value="1"/>
</dbReference>
<dbReference type="GO" id="GO:0005524">
    <property type="term" value="F:ATP binding"/>
    <property type="evidence" value="ECO:0007669"/>
    <property type="project" value="UniProtKB-KW"/>
</dbReference>
<dbReference type="InterPro" id="IPR001482">
    <property type="entry name" value="T2SS/T4SS_dom"/>
</dbReference>
<dbReference type="EMBL" id="LSLI01000005">
    <property type="protein sequence ID" value="KXS33483.1"/>
    <property type="molecule type" value="Genomic_DNA"/>
</dbReference>
<sequence length="577" mass="64260">MQKNKLSENRISDNQSQQPLGQILVGKGVISDDQLRIALQEQGKTHQPLGRLLVRLGFLSEATIRDVLSENLGQESVDLTSVIIDSVALGLIPKDVARRYQLLPLSVDQISRILTLAVADPDNIIALDQVRALLKDQYRLVTQLASESDILRAIDQYYGFELSIDGILHEIEPGDMEYQTLQSGVNEFSQPVVRLIDALLTEAVQRSASDIHFEPESSFLRIRYRVDGVLRQVRSLHKSFWPAMVVRLKVMSNMNIAETRAPQDGRISLRLSGRPIDFRVASHPTTHGENLVLRILDRQKGIVPLDQLGLDDAALNMLKLIIAKPEGIVLVTGPTGSGKTTTLYSVLNHINTESVNIMTLEDPVEYPLAMIRQTSVNESAKLDFANGIRSMMRQDPDIILVGEIRDHPTAEMAFRAAMTGHQVYSTLHTNSAIGAIPRLLDIGILPDIMAGNIIGIVAQRLVRILCKECKYPYQPDPSERKLLGIPAHQEVTLYRAAGCESCNHQGYRGRMTIMELLKMDYDLDDLVTHRASSREIREAALAKGFRPLAMDGIRRILQGITSLAEVSRMVDLTERLG</sequence>
<accession>A0A139BX39</accession>
<dbReference type="PANTHER" id="PTHR30258:SF2">
    <property type="entry name" value="COMG OPERON PROTEIN 1"/>
    <property type="match status" value="1"/>
</dbReference>
<evidence type="ECO:0000313" key="6">
    <source>
        <dbReference type="Proteomes" id="UP000070578"/>
    </source>
</evidence>
<dbReference type="Gene3D" id="1.10.40.70">
    <property type="match status" value="1"/>
</dbReference>
<proteinExistence type="inferred from homology"/>
<evidence type="ECO:0000256" key="1">
    <source>
        <dbReference type="ARBA" id="ARBA00006611"/>
    </source>
</evidence>
<keyword evidence="2" id="KW-0547">Nucleotide-binding</keyword>
<dbReference type="GO" id="GO:0005886">
    <property type="term" value="C:plasma membrane"/>
    <property type="evidence" value="ECO:0007669"/>
    <property type="project" value="TreeGrafter"/>
</dbReference>
<dbReference type="Pfam" id="PF00437">
    <property type="entry name" value="T2SSE"/>
    <property type="match status" value="1"/>
</dbReference>
<dbReference type="PATRIC" id="fig|1796491.3.peg.398"/>
<dbReference type="InterPro" id="IPR027417">
    <property type="entry name" value="P-loop_NTPase"/>
</dbReference>
<reference evidence="5 6" key="1">
    <citation type="submission" date="2016-02" db="EMBL/GenBank/DDBJ databases">
        <authorList>
            <person name="Wen L."/>
            <person name="He K."/>
            <person name="Yang H."/>
        </authorList>
    </citation>
    <scope>NUCLEOTIDE SEQUENCE [LARGE SCALE GENOMIC DNA]</scope>
    <source>
        <strain evidence="5">ShG14-8</strain>
    </source>
</reference>
<dbReference type="Proteomes" id="UP000070578">
    <property type="component" value="Unassembled WGS sequence"/>
</dbReference>
<dbReference type="AlphaFoldDB" id="A0A139BX39"/>
<dbReference type="SUPFAM" id="SSF160246">
    <property type="entry name" value="EspE N-terminal domain-like"/>
    <property type="match status" value="1"/>
</dbReference>
<dbReference type="PROSITE" id="PS00662">
    <property type="entry name" value="T2SP_E"/>
    <property type="match status" value="1"/>
</dbReference>
<dbReference type="InterPro" id="IPR037257">
    <property type="entry name" value="T2SS_E_N_sf"/>
</dbReference>
<evidence type="ECO:0000313" key="5">
    <source>
        <dbReference type="EMBL" id="KXS33483.1"/>
    </source>
</evidence>
<dbReference type="PANTHER" id="PTHR30258">
    <property type="entry name" value="TYPE II SECRETION SYSTEM PROTEIN GSPE-RELATED"/>
    <property type="match status" value="1"/>
</dbReference>
<keyword evidence="3" id="KW-0067">ATP-binding</keyword>
<evidence type="ECO:0000256" key="3">
    <source>
        <dbReference type="ARBA" id="ARBA00022840"/>
    </source>
</evidence>
<feature type="domain" description="Bacterial type II secretion system protein E" evidence="4">
    <location>
        <begin position="392"/>
        <end position="406"/>
    </location>
</feature>
<dbReference type="Gene3D" id="3.30.300.160">
    <property type="entry name" value="Type II secretion system, protein E, N-terminal domain"/>
    <property type="match status" value="1"/>
</dbReference>
<evidence type="ECO:0000256" key="2">
    <source>
        <dbReference type="ARBA" id="ARBA00022741"/>
    </source>
</evidence>
<name>A0A139BX39_9PROT</name>
<dbReference type="SMART" id="SM00382">
    <property type="entry name" value="AAA"/>
    <property type="match status" value="1"/>
</dbReference>
<comment type="similarity">
    <text evidence="1">Belongs to the GSP E family.</text>
</comment>
<dbReference type="GO" id="GO:0016887">
    <property type="term" value="F:ATP hydrolysis activity"/>
    <property type="evidence" value="ECO:0007669"/>
    <property type="project" value="TreeGrafter"/>
</dbReference>
<organism evidence="5 6">
    <name type="scientific">Candidatus Gallionella acididurans</name>
    <dbReference type="NCBI Taxonomy" id="1796491"/>
    <lineage>
        <taxon>Bacteria</taxon>
        <taxon>Pseudomonadati</taxon>
        <taxon>Pseudomonadota</taxon>
        <taxon>Betaproteobacteria</taxon>
        <taxon>Nitrosomonadales</taxon>
        <taxon>Gallionellaceae</taxon>
        <taxon>Gallionella</taxon>
    </lineage>
</organism>